<comment type="caution">
    <text evidence="3">The sequence shown here is derived from an EMBL/GenBank/DDBJ whole genome shotgun (WGS) entry which is preliminary data.</text>
</comment>
<evidence type="ECO:0000259" key="2">
    <source>
        <dbReference type="Pfam" id="PF12770"/>
    </source>
</evidence>
<name>A0A6B0YXS9_9CHLR</name>
<dbReference type="AlphaFoldDB" id="A0A6B0YXS9"/>
<protein>
    <submittedName>
        <fullName evidence="3">CHAT domain-containing protein</fullName>
    </submittedName>
</protein>
<feature type="domain" description="CHAT" evidence="2">
    <location>
        <begin position="536"/>
        <end position="717"/>
    </location>
</feature>
<sequence length="735" mass="80866">MADVEGSRQEFSSRNWDDRRLLHILESVVRRFFRNYWDLDPLTRSQVDRLRMAAAEAAGSANISALERRAILSGFLEDFASIEAVLPIARESMRGGIAGDSPGYATAMGISYLQAVNVLRVMQDDPSHYMPRSVQTPPAPTLRGAQPPSRDARGQPNAGAPAKRGATSGLKDTTAPSQGAARGAEVVQFHTYVDFPPTISNRNDVKYPLVVQLVRDRPRESRGQAEVGIAFQDKIEYVDVVVRAPGFEEVSGYGAGAHDGPALRRTIAVPQDGDSQPAVFLMQLVDDHTGPQRVTVDFYHRGRNAGSLALEVAVRSFPFLGRGTRRAETKGIEEGEESPVFGTASVVRAVDGVTIGQGTPLPAADIELRITQDADGRTLHFHLHSQKLSALDGRSAGSIVFSDLSRPDLFFDRLAERLSALAARAGTELTGDEAARMEDEVADLGVELYEQLFPAPLRQLYWELKLRRDAGEVRNLLIVSDEPWIPWELVKPYDVVDGNDVEDDHLAGAWCMSRWLAGAAVPADLNVRAARLIAPMLSLDFVTSEMQYFGSLAARQIETAQPISTRAQFLELAEQGGAQLFHFATHGNYNQEFVDESPIVLEGDPLFPSDLTRRRARGLRREKPLVFLNTCHGARVGYNLTGLGGWAQRLVDHLGVTAFVGALWEVNDELASKFAQIFYEELWAGKTLGEAFFLSRQQVRAMQSANPTWLAYTLYGDPNSRVFSPLEGRQASPDL</sequence>
<dbReference type="InterPro" id="IPR024983">
    <property type="entry name" value="CHAT_dom"/>
</dbReference>
<organism evidence="3">
    <name type="scientific">Caldilineaceae bacterium SB0664_bin_27</name>
    <dbReference type="NCBI Taxonomy" id="2605260"/>
    <lineage>
        <taxon>Bacteria</taxon>
        <taxon>Bacillati</taxon>
        <taxon>Chloroflexota</taxon>
        <taxon>Caldilineae</taxon>
        <taxon>Caldilineales</taxon>
        <taxon>Caldilineaceae</taxon>
    </lineage>
</organism>
<evidence type="ECO:0000313" key="3">
    <source>
        <dbReference type="EMBL" id="MXY95453.1"/>
    </source>
</evidence>
<dbReference type="Gene3D" id="3.40.50.1460">
    <property type="match status" value="1"/>
</dbReference>
<dbReference type="EMBL" id="VXRG01000152">
    <property type="protein sequence ID" value="MXY95453.1"/>
    <property type="molecule type" value="Genomic_DNA"/>
</dbReference>
<proteinExistence type="predicted"/>
<dbReference type="Pfam" id="PF12770">
    <property type="entry name" value="CHAT"/>
    <property type="match status" value="1"/>
</dbReference>
<accession>A0A6B0YXS9</accession>
<reference evidence="3" key="1">
    <citation type="submission" date="2019-09" db="EMBL/GenBank/DDBJ databases">
        <title>Characterisation of the sponge microbiome using genome-centric metagenomics.</title>
        <authorList>
            <person name="Engelberts J.P."/>
            <person name="Robbins S.J."/>
            <person name="De Goeij J.M."/>
            <person name="Aranda M."/>
            <person name="Bell S.C."/>
            <person name="Webster N.S."/>
        </authorList>
    </citation>
    <scope>NUCLEOTIDE SEQUENCE</scope>
    <source>
        <strain evidence="3">SB0664_bin_27</strain>
    </source>
</reference>
<gene>
    <name evidence="3" type="ORF">F4Y42_18580</name>
</gene>
<feature type="region of interest" description="Disordered" evidence="1">
    <location>
        <begin position="127"/>
        <end position="182"/>
    </location>
</feature>
<evidence type="ECO:0000256" key="1">
    <source>
        <dbReference type="SAM" id="MobiDB-lite"/>
    </source>
</evidence>